<feature type="compositionally biased region" description="Basic and acidic residues" evidence="1">
    <location>
        <begin position="21"/>
        <end position="37"/>
    </location>
</feature>
<reference evidence="2 3" key="1">
    <citation type="journal article" date="2014" name="BMC Genomics">
        <title>Comparative genomics of Bradyrhizobium japonicum CPAC 15 and Bradyrhizobium diazoefficiens CPAC 7: elite model strains for understanding symbiotic performance with soybean.</title>
        <authorList>
            <person name="Siqueira A.F."/>
            <person name="Ormeno-Orrillo E."/>
            <person name="Souza R.C."/>
            <person name="Rodrigues E.P."/>
            <person name="Almeida L.G."/>
            <person name="Barcellos F.G."/>
            <person name="Batista J.S."/>
            <person name="Nakatami A.S."/>
            <person name="Martinez-Romero E."/>
            <person name="Vasconcelos A.T."/>
            <person name="Hungria M."/>
        </authorList>
    </citation>
    <scope>NUCLEOTIDE SEQUENCE [LARGE SCALE GENOMIC DNA]</scope>
    <source>
        <strain evidence="2 3">SEMIA 5080</strain>
    </source>
</reference>
<name>A0A837CAT9_9BRAD</name>
<dbReference type="Proteomes" id="UP000024900">
    <property type="component" value="Unassembled WGS sequence"/>
</dbReference>
<dbReference type="AlphaFoldDB" id="A0A837CAT9"/>
<accession>A0A837CAT9</accession>
<evidence type="ECO:0000256" key="1">
    <source>
        <dbReference type="SAM" id="MobiDB-lite"/>
    </source>
</evidence>
<organism evidence="2 3">
    <name type="scientific">Bradyrhizobium diazoefficiens SEMIA 5080</name>
    <dbReference type="NCBI Taxonomy" id="754504"/>
    <lineage>
        <taxon>Bacteria</taxon>
        <taxon>Pseudomonadati</taxon>
        <taxon>Pseudomonadota</taxon>
        <taxon>Alphaproteobacteria</taxon>
        <taxon>Hyphomicrobiales</taxon>
        <taxon>Nitrobacteraceae</taxon>
        <taxon>Bradyrhizobium</taxon>
    </lineage>
</organism>
<feature type="region of interest" description="Disordered" evidence="1">
    <location>
        <begin position="1"/>
        <end position="37"/>
    </location>
</feature>
<comment type="caution">
    <text evidence="2">The sequence shown here is derived from an EMBL/GenBank/DDBJ whole genome shotgun (WGS) entry which is preliminary data.</text>
</comment>
<evidence type="ECO:0000313" key="2">
    <source>
        <dbReference type="EMBL" id="KGJ66437.1"/>
    </source>
</evidence>
<evidence type="ECO:0000313" key="3">
    <source>
        <dbReference type="Proteomes" id="UP000024900"/>
    </source>
</evidence>
<dbReference type="EMBL" id="ADOU02000005">
    <property type="protein sequence ID" value="KGJ66437.1"/>
    <property type="molecule type" value="Genomic_DNA"/>
</dbReference>
<protein>
    <submittedName>
        <fullName evidence="2">Uncharacterized protein</fullName>
    </submittedName>
</protein>
<sequence length="79" mass="9264">MRHGEGPRRRRAMLINPFRRSRSEGPFRTRAPARDHEADNQLVGQVASAIDEALQKVAAQRDGLRRRLALDHVHRRRRY</sequence>
<gene>
    <name evidence="2" type="ORF">BJA5080_03057</name>
</gene>
<proteinExistence type="predicted"/>